<dbReference type="EMBL" id="CP012159">
    <property type="protein sequence ID" value="AKT37931.1"/>
    <property type="molecule type" value="Genomic_DNA"/>
</dbReference>
<name>A0A0K1EAM1_CHOCO</name>
<dbReference type="SUPFAM" id="SSF82171">
    <property type="entry name" value="DPP6 N-terminal domain-like"/>
    <property type="match status" value="1"/>
</dbReference>
<keyword evidence="2" id="KW-1185">Reference proteome</keyword>
<dbReference type="InterPro" id="IPR015943">
    <property type="entry name" value="WD40/YVTN_repeat-like_dom_sf"/>
</dbReference>
<gene>
    <name evidence="1" type="ORF">CMC5_020740</name>
</gene>
<reference evidence="1 2" key="1">
    <citation type="submission" date="2015-07" db="EMBL/GenBank/DDBJ databases">
        <title>Genome analysis of myxobacterium Chondromyces crocatus Cm c5 reveals a high potential for natural compound synthesis and the genetic basis for the loss of fruiting body formation.</title>
        <authorList>
            <person name="Zaburannyi N."/>
            <person name="Bunk B."/>
            <person name="Maier J."/>
            <person name="Overmann J."/>
            <person name="Mueller R."/>
        </authorList>
    </citation>
    <scope>NUCLEOTIDE SEQUENCE [LARGE SCALE GENOMIC DNA]</scope>
    <source>
        <strain evidence="1 2">Cm c5</strain>
    </source>
</reference>
<evidence type="ECO:0000313" key="2">
    <source>
        <dbReference type="Proteomes" id="UP000067626"/>
    </source>
</evidence>
<protein>
    <submittedName>
        <fullName evidence="1">Uncharacterized protein</fullName>
    </submittedName>
</protein>
<dbReference type="RefSeq" id="WP_050430227.1">
    <property type="nucleotide sequence ID" value="NZ_CP012159.1"/>
</dbReference>
<accession>A0A0K1EAM1</accession>
<sequence length="341" mass="37040">MATERSFSLLDRVTRSRDALQSADPPRSTDVVCKVVFADDEVWLVLPIVREIIALDATDLSLRRAITTLPSHAGSQPDLWTLAVAGSSVVVTAFYPTSHTEDATSGLIVLDRASGAVRFLVEPEAFPMEWALSPSGDTLVVAVPDEGGEGPVLARVYSTLEKTRPTRFTIRTGEDPFLSAVAIDASGEKTAFAIDDHLVEFEQKKRHRKRDLQETVGTLLFSAHSPRLFGIEQGERGALCILHPPSPPLPATRALLQAQAPIAFLSLSADEETSLWLGTDTEGARRLFALSTDDGTTRVAENLDIEPNALVAVDAAHTRIARVLNDRLTIAPLQPVWRPLV</sequence>
<organism evidence="1 2">
    <name type="scientific">Chondromyces crocatus</name>
    <dbReference type="NCBI Taxonomy" id="52"/>
    <lineage>
        <taxon>Bacteria</taxon>
        <taxon>Pseudomonadati</taxon>
        <taxon>Myxococcota</taxon>
        <taxon>Polyangia</taxon>
        <taxon>Polyangiales</taxon>
        <taxon>Polyangiaceae</taxon>
        <taxon>Chondromyces</taxon>
    </lineage>
</organism>
<evidence type="ECO:0000313" key="1">
    <source>
        <dbReference type="EMBL" id="AKT37931.1"/>
    </source>
</evidence>
<dbReference type="KEGG" id="ccro:CMC5_020740"/>
<dbReference type="Gene3D" id="2.130.10.10">
    <property type="entry name" value="YVTN repeat-like/Quinoprotein amine dehydrogenase"/>
    <property type="match status" value="1"/>
</dbReference>
<dbReference type="Proteomes" id="UP000067626">
    <property type="component" value="Chromosome"/>
</dbReference>
<dbReference type="AlphaFoldDB" id="A0A0K1EAM1"/>
<proteinExistence type="predicted"/>